<dbReference type="SMART" id="SM00471">
    <property type="entry name" value="HDc"/>
    <property type="match status" value="1"/>
</dbReference>
<dbReference type="GO" id="GO:0046872">
    <property type="term" value="F:metal ion binding"/>
    <property type="evidence" value="ECO:0007669"/>
    <property type="project" value="UniProtKB-KW"/>
</dbReference>
<dbReference type="Proteomes" id="UP001364617">
    <property type="component" value="Unassembled WGS sequence"/>
</dbReference>
<reference evidence="13 14" key="1">
    <citation type="submission" date="2024-02" db="EMBL/GenBank/DDBJ databases">
        <title>Chromosome-level genome assembly of the Eurasian Minnow (Phoxinus phoxinus).</title>
        <authorList>
            <person name="Oriowo T.O."/>
            <person name="Martin S."/>
            <person name="Stange M."/>
            <person name="Chrysostomakis Y."/>
            <person name="Brown T."/>
            <person name="Winkler S."/>
            <person name="Kukowka S."/>
            <person name="Myers E.W."/>
            <person name="Bohne A."/>
        </authorList>
    </citation>
    <scope>NUCLEOTIDE SEQUENCE [LARGE SCALE GENOMIC DNA]</scope>
    <source>
        <strain evidence="13">ZFMK-TIS-60720</strain>
        <tissue evidence="13">Whole Organism</tissue>
    </source>
</reference>
<dbReference type="InterPro" id="IPR023174">
    <property type="entry name" value="PDEase_CS"/>
</dbReference>
<dbReference type="AlphaFoldDB" id="A0AAN9C7P9"/>
<dbReference type="GO" id="GO:0004115">
    <property type="term" value="F:3',5'-cyclic-AMP phosphodiesterase activity"/>
    <property type="evidence" value="ECO:0007669"/>
    <property type="project" value="UniProtKB-EC"/>
</dbReference>
<keyword evidence="3 9" id="KW-0479">Metal-binding</keyword>
<dbReference type="InterPro" id="IPR002073">
    <property type="entry name" value="PDEase_catalytic_dom"/>
</dbReference>
<dbReference type="Pfam" id="PF00233">
    <property type="entry name" value="PDEase_I"/>
    <property type="match status" value="1"/>
</dbReference>
<dbReference type="PROSITE" id="PS51845">
    <property type="entry name" value="PDEASE_I_2"/>
    <property type="match status" value="1"/>
</dbReference>
<feature type="binding site" evidence="9">
    <location>
        <position position="381"/>
    </location>
    <ligand>
        <name>Zn(2+)</name>
        <dbReference type="ChEBI" id="CHEBI:29105"/>
        <label>2</label>
    </ligand>
</feature>
<evidence type="ECO:0000259" key="12">
    <source>
        <dbReference type="PROSITE" id="PS51845"/>
    </source>
</evidence>
<evidence type="ECO:0000313" key="14">
    <source>
        <dbReference type="Proteomes" id="UP001364617"/>
    </source>
</evidence>
<evidence type="ECO:0000256" key="11">
    <source>
        <dbReference type="SAM" id="MobiDB-lite"/>
    </source>
</evidence>
<dbReference type="InterPro" id="IPR036971">
    <property type="entry name" value="PDEase_catalytic_dom_sf"/>
</dbReference>
<feature type="binding site" evidence="8">
    <location>
        <begin position="340"/>
        <end position="344"/>
    </location>
    <ligand>
        <name>AMP</name>
        <dbReference type="ChEBI" id="CHEBI:456215"/>
    </ligand>
</feature>
<feature type="binding site" evidence="8">
    <location>
        <position position="381"/>
    </location>
    <ligand>
        <name>AMP</name>
        <dbReference type="ChEBI" id="CHEBI:456215"/>
    </ligand>
</feature>
<dbReference type="Pfam" id="PF18100">
    <property type="entry name" value="PDE4_UCR"/>
    <property type="match status" value="1"/>
</dbReference>
<evidence type="ECO:0000256" key="6">
    <source>
        <dbReference type="ARBA" id="ARBA00033681"/>
    </source>
</evidence>
<evidence type="ECO:0000256" key="7">
    <source>
        <dbReference type="PIRSR" id="PIRSR623088-1"/>
    </source>
</evidence>
<name>A0AAN9C7P9_9TELE</name>
<keyword evidence="5" id="KW-0114">cAMP</keyword>
<feature type="binding site" evidence="9">
    <location>
        <position position="498"/>
    </location>
    <ligand>
        <name>Zn(2+)</name>
        <dbReference type="ChEBI" id="CHEBI:29105"/>
        <label>1</label>
    </ligand>
</feature>
<comment type="cofactor">
    <cofactor evidence="10">
        <name>a divalent metal cation</name>
        <dbReference type="ChEBI" id="CHEBI:60240"/>
    </cofactor>
    <text evidence="10">Binds 2 divalent metal cations per subunit. Site 1 may preferentially bind zinc ions, while site 2 has a preference for magnesium and/or manganese ions.</text>
</comment>
<dbReference type="Gene3D" id="1.10.1300.10">
    <property type="entry name" value="3'5'-cyclic nucleotide phosphodiesterase, catalytic domain"/>
    <property type="match status" value="1"/>
</dbReference>
<feature type="binding site" evidence="9">
    <location>
        <position position="344"/>
    </location>
    <ligand>
        <name>Zn(2+)</name>
        <dbReference type="ChEBI" id="CHEBI:29105"/>
        <label>1</label>
    </ligand>
</feature>
<evidence type="ECO:0000256" key="3">
    <source>
        <dbReference type="ARBA" id="ARBA00022723"/>
    </source>
</evidence>
<feature type="compositionally biased region" description="Acidic residues" evidence="11">
    <location>
        <begin position="634"/>
        <end position="648"/>
    </location>
</feature>
<dbReference type="InterPro" id="IPR023088">
    <property type="entry name" value="PDEase"/>
</dbReference>
<dbReference type="InterPro" id="IPR003607">
    <property type="entry name" value="HD/PDEase_dom"/>
</dbReference>
<evidence type="ECO:0000256" key="5">
    <source>
        <dbReference type="ARBA" id="ARBA00023149"/>
    </source>
</evidence>
<dbReference type="FunFam" id="1.10.1300.10:FF:000001">
    <property type="entry name" value="Phosphodiesterase"/>
    <property type="match status" value="1"/>
</dbReference>
<feature type="binding site" evidence="9">
    <location>
        <position position="381"/>
    </location>
    <ligand>
        <name>Zn(2+)</name>
        <dbReference type="ChEBI" id="CHEBI:29105"/>
        <label>1</label>
    </ligand>
</feature>
<gene>
    <name evidence="13" type="ORF">R3I93_020841</name>
</gene>
<feature type="binding site" evidence="9">
    <location>
        <position position="380"/>
    </location>
    <ligand>
        <name>Zn(2+)</name>
        <dbReference type="ChEBI" id="CHEBI:29105"/>
        <label>1</label>
    </ligand>
</feature>
<dbReference type="GO" id="GO:0007165">
    <property type="term" value="P:signal transduction"/>
    <property type="evidence" value="ECO:0007669"/>
    <property type="project" value="InterPro"/>
</dbReference>
<feature type="compositionally biased region" description="Acidic residues" evidence="11">
    <location>
        <begin position="661"/>
        <end position="695"/>
    </location>
</feature>
<feature type="compositionally biased region" description="Basic and acidic residues" evidence="11">
    <location>
        <begin position="603"/>
        <end position="613"/>
    </location>
</feature>
<dbReference type="PROSITE" id="PS00126">
    <property type="entry name" value="PDEASE_I_1"/>
    <property type="match status" value="1"/>
</dbReference>
<comment type="catalytic activity">
    <reaction evidence="6">
        <text>3',5'-cyclic AMP + H2O = AMP + H(+)</text>
        <dbReference type="Rhea" id="RHEA:25277"/>
        <dbReference type="ChEBI" id="CHEBI:15377"/>
        <dbReference type="ChEBI" id="CHEBI:15378"/>
        <dbReference type="ChEBI" id="CHEBI:58165"/>
        <dbReference type="ChEBI" id="CHEBI:456215"/>
        <dbReference type="EC" id="3.1.4.53"/>
    </reaction>
    <physiologicalReaction direction="left-to-right" evidence="6">
        <dbReference type="Rhea" id="RHEA:25278"/>
    </physiologicalReaction>
</comment>
<feature type="binding site" evidence="8">
    <location>
        <position position="549"/>
    </location>
    <ligand>
        <name>AMP</name>
        <dbReference type="ChEBI" id="CHEBI:456215"/>
    </ligand>
</feature>
<dbReference type="PRINTS" id="PR00387">
    <property type="entry name" value="PDIESTERASE1"/>
</dbReference>
<accession>A0AAN9C7P9</accession>
<feature type="binding site" evidence="8">
    <location>
        <position position="498"/>
    </location>
    <ligand>
        <name>AMP</name>
        <dbReference type="ChEBI" id="CHEBI:456215"/>
    </ligand>
</feature>
<feature type="region of interest" description="Disordered" evidence="11">
    <location>
        <begin position="588"/>
        <end position="695"/>
    </location>
</feature>
<keyword evidence="4 10" id="KW-0378">Hydrolase</keyword>
<protein>
    <recommendedName>
        <fullName evidence="10">Phosphodiesterase</fullName>
        <ecNumber evidence="10">3.1.4.-</ecNumber>
    </recommendedName>
</protein>
<evidence type="ECO:0000256" key="9">
    <source>
        <dbReference type="PIRSR" id="PIRSR623088-3"/>
    </source>
</evidence>
<evidence type="ECO:0000256" key="1">
    <source>
        <dbReference type="ARBA" id="ARBA00004703"/>
    </source>
</evidence>
<dbReference type="EC" id="3.1.4.-" evidence="10"/>
<evidence type="ECO:0000313" key="13">
    <source>
        <dbReference type="EMBL" id="KAK7125281.1"/>
    </source>
</evidence>
<comment type="pathway">
    <text evidence="1">Purine metabolism; 3',5'-cyclic AMP degradation; AMP from 3',5'-cyclic AMP: step 1/1.</text>
</comment>
<evidence type="ECO:0000256" key="4">
    <source>
        <dbReference type="ARBA" id="ARBA00022801"/>
    </source>
</evidence>
<evidence type="ECO:0000256" key="10">
    <source>
        <dbReference type="RuleBase" id="RU363067"/>
    </source>
</evidence>
<dbReference type="EMBL" id="JAYKXH010000023">
    <property type="protein sequence ID" value="KAK7125281.1"/>
    <property type="molecule type" value="Genomic_DNA"/>
</dbReference>
<dbReference type="SUPFAM" id="SSF109604">
    <property type="entry name" value="HD-domain/PDEase-like"/>
    <property type="match status" value="1"/>
</dbReference>
<comment type="similarity">
    <text evidence="2">Belongs to the cyclic nucleotide phosphodiesterase family. PDE4 subfamily.</text>
</comment>
<dbReference type="InterPro" id="IPR040844">
    <property type="entry name" value="PDE4_UCR"/>
</dbReference>
<feature type="active site" description="Proton donor" evidence="7">
    <location>
        <position position="340"/>
    </location>
</feature>
<feature type="domain" description="PDEase" evidence="12">
    <location>
        <begin position="264"/>
        <end position="593"/>
    </location>
</feature>
<dbReference type="CDD" id="cd00077">
    <property type="entry name" value="HDc"/>
    <property type="match status" value="1"/>
</dbReference>
<comment type="caution">
    <text evidence="13">The sequence shown here is derived from an EMBL/GenBank/DDBJ whole genome shotgun (WGS) entry which is preliminary data.</text>
</comment>
<organism evidence="13 14">
    <name type="scientific">Phoxinus phoxinus</name>
    <name type="common">Eurasian minnow</name>
    <dbReference type="NCBI Taxonomy" id="58324"/>
    <lineage>
        <taxon>Eukaryota</taxon>
        <taxon>Metazoa</taxon>
        <taxon>Chordata</taxon>
        <taxon>Craniata</taxon>
        <taxon>Vertebrata</taxon>
        <taxon>Euteleostomi</taxon>
        <taxon>Actinopterygii</taxon>
        <taxon>Neopterygii</taxon>
        <taxon>Teleostei</taxon>
        <taxon>Ostariophysi</taxon>
        <taxon>Cypriniformes</taxon>
        <taxon>Leuciscidae</taxon>
        <taxon>Phoxininae</taxon>
        <taxon>Phoxinus</taxon>
    </lineage>
</organism>
<feature type="compositionally biased region" description="Polar residues" evidence="11">
    <location>
        <begin position="649"/>
        <end position="660"/>
    </location>
</feature>
<keyword evidence="14" id="KW-1185">Reference proteome</keyword>
<evidence type="ECO:0000256" key="2">
    <source>
        <dbReference type="ARBA" id="ARBA00009517"/>
    </source>
</evidence>
<dbReference type="PANTHER" id="PTHR11347">
    <property type="entry name" value="CYCLIC NUCLEOTIDE PHOSPHODIESTERASE"/>
    <property type="match status" value="1"/>
</dbReference>
<proteinExistence type="inferred from homology"/>
<sequence length="695" mass="78979">MDCTGHFIAPFQAVTRGMKRKRLLKSYSFDVDNGTSSGRSPLDPMTSPGSGLIIQANFVHSQRRESFLYRSDSDYDLSPKSMSRNSSIASDIHGDDLIVTPFAQVLASLRTVRNNFAALTNLQQDRASNKRSPMCNQPPLTKASFTEEAYQKLATETLEELDWCLDQLETLQTRHSVSEMASNKFKRMLNRELTHLSEMSRSGNQVSEYISNTFLDKQHDVEMPSPQMQKEKELNKKTMCQISGVKKLMHSTSLTNSNIPRFGVKTDTEESLAKELEDVNKWGLNVFKVTEFSGNRPLTVMMYTIFQERDLLKTFKIPLDTFITYLMTLEDHYHADVAYHNNIHAADVTQSTHVLLSTPALEAVFTDLEILAAIFASAIHDVDHPGVSNQFLINTNSELALMYNDSSVLENHHLAVGFKLLQEENCDIFQNLNKKQRQSLRKMVIDIVLATDMSKHMNLLADLKTMVETKKVTSSGVLLLDNYSDRIQVLQNMVHCADLSNPTKPLQLYKQWTDRIMDEFFSQGDRERERGMEISPMCDKHNASVEKSQVGFIDYIVHPLWETWADLVHPDAQDILDTLEDNREWYQSTIPQSPSPAPDQPEDSSRSGTEKFQFELTLEEDGESDTEKDSGSQAEEEEEDEDEEEDNSCSDSKTLITQDSESTEIQEAEEGISEEVSTEPSMVEEEDEEEEPTDT</sequence>
<evidence type="ECO:0000256" key="8">
    <source>
        <dbReference type="PIRSR" id="PIRSR623088-2"/>
    </source>
</evidence>